<evidence type="ECO:0000259" key="3">
    <source>
        <dbReference type="Pfam" id="PF01370"/>
    </source>
</evidence>
<dbReference type="SUPFAM" id="SSF51735">
    <property type="entry name" value="NAD(P)-binding Rossmann-fold domains"/>
    <property type="match status" value="1"/>
</dbReference>
<proteinExistence type="inferred from homology"/>
<dbReference type="GO" id="GO:0016616">
    <property type="term" value="F:oxidoreductase activity, acting on the CH-OH group of donors, NAD or NADP as acceptor"/>
    <property type="evidence" value="ECO:0007669"/>
    <property type="project" value="TreeGrafter"/>
</dbReference>
<reference evidence="4 5" key="1">
    <citation type="submission" date="2015-01" db="EMBL/GenBank/DDBJ databases">
        <title>The Genome Sequence of Capronia semiimmersa CBS27337.</title>
        <authorList>
            <consortium name="The Broad Institute Genomics Platform"/>
            <person name="Cuomo C."/>
            <person name="de Hoog S."/>
            <person name="Gorbushina A."/>
            <person name="Stielow B."/>
            <person name="Teixiera M."/>
            <person name="Abouelleil A."/>
            <person name="Chapman S.B."/>
            <person name="Priest M."/>
            <person name="Young S.K."/>
            <person name="Wortman J."/>
            <person name="Nusbaum C."/>
            <person name="Birren B."/>
        </authorList>
    </citation>
    <scope>NUCLEOTIDE SEQUENCE [LARGE SCALE GENOMIC DNA]</scope>
    <source>
        <strain evidence="4 5">CBS 27337</strain>
    </source>
</reference>
<keyword evidence="1" id="KW-0560">Oxidoreductase</keyword>
<evidence type="ECO:0000256" key="1">
    <source>
        <dbReference type="ARBA" id="ARBA00023002"/>
    </source>
</evidence>
<feature type="domain" description="NAD-dependent epimerase/dehydratase" evidence="3">
    <location>
        <begin position="6"/>
        <end position="208"/>
    </location>
</feature>
<protein>
    <recommendedName>
        <fullName evidence="3">NAD-dependent epimerase/dehydratase domain-containing protein</fullName>
    </recommendedName>
</protein>
<dbReference type="AlphaFoldDB" id="A0A0D2DPT5"/>
<gene>
    <name evidence="4" type="ORF">PV04_09199</name>
</gene>
<evidence type="ECO:0000313" key="4">
    <source>
        <dbReference type="EMBL" id="KIW64252.1"/>
    </source>
</evidence>
<evidence type="ECO:0000256" key="2">
    <source>
        <dbReference type="ARBA" id="ARBA00023445"/>
    </source>
</evidence>
<dbReference type="HOGENOM" id="CLU_007383_9_2_1"/>
<evidence type="ECO:0000313" key="5">
    <source>
        <dbReference type="Proteomes" id="UP000054266"/>
    </source>
</evidence>
<dbReference type="PANTHER" id="PTHR10366">
    <property type="entry name" value="NAD DEPENDENT EPIMERASE/DEHYDRATASE"/>
    <property type="match status" value="1"/>
</dbReference>
<comment type="similarity">
    <text evidence="2">Belongs to the NAD(P)-dependent epimerase/dehydratase family. Dihydroflavonol-4-reductase subfamily.</text>
</comment>
<dbReference type="InterPro" id="IPR001509">
    <property type="entry name" value="Epimerase_deHydtase"/>
</dbReference>
<dbReference type="PANTHER" id="PTHR10366:SF564">
    <property type="entry name" value="STEROL-4-ALPHA-CARBOXYLATE 3-DEHYDROGENASE, DECARBOXYLATING"/>
    <property type="match status" value="1"/>
</dbReference>
<name>A0A0D2DPT5_9EURO</name>
<dbReference type="Proteomes" id="UP000054266">
    <property type="component" value="Unassembled WGS sequence"/>
</dbReference>
<organism evidence="4 5">
    <name type="scientific">Phialophora macrospora</name>
    <dbReference type="NCBI Taxonomy" id="1851006"/>
    <lineage>
        <taxon>Eukaryota</taxon>
        <taxon>Fungi</taxon>
        <taxon>Dikarya</taxon>
        <taxon>Ascomycota</taxon>
        <taxon>Pezizomycotina</taxon>
        <taxon>Eurotiomycetes</taxon>
        <taxon>Chaetothyriomycetidae</taxon>
        <taxon>Chaetothyriales</taxon>
        <taxon>Herpotrichiellaceae</taxon>
        <taxon>Phialophora</taxon>
    </lineage>
</organism>
<dbReference type="CDD" id="cd05227">
    <property type="entry name" value="AR_SDR_e"/>
    <property type="match status" value="1"/>
</dbReference>
<dbReference type="InterPro" id="IPR036291">
    <property type="entry name" value="NAD(P)-bd_dom_sf"/>
</dbReference>
<keyword evidence="5" id="KW-1185">Reference proteome</keyword>
<sequence>MAQTRVLLTGANGFIGSHILSVFLEKSIFVQAVVRSEAKAQKVRQDFPAFDKSKLDFSIVPDITAPGAFDQCLKDAQPLDAIIHAASPFNFSTAKTVSDFIEPALRGTTEILESAAKYVPGLKRMVITSSFAAIGDPLDLQGNGRLYSSDVWNPVTKEQIPELSLRHSYWASKTFAEQAAWEFMKTHKPSFELVVLNPPAVYGPLRHSIDSMSDLNTSNVPLWNFLTSEKTAQVPEDSLHISVDVRDLAVAHYQAAFAPGVGNRRYLISVGSNGNQEICDIMRKEFPQLDQKIPLGHPGQHSLPEGFFKIDNRASREILGITYRPFAETIADTARNLLELEKKLSAKA</sequence>
<dbReference type="Gene3D" id="3.40.50.720">
    <property type="entry name" value="NAD(P)-binding Rossmann-like Domain"/>
    <property type="match status" value="1"/>
</dbReference>
<dbReference type="Pfam" id="PF01370">
    <property type="entry name" value="Epimerase"/>
    <property type="match status" value="1"/>
</dbReference>
<dbReference type="STRING" id="5601.A0A0D2DPT5"/>
<dbReference type="InterPro" id="IPR050425">
    <property type="entry name" value="NAD(P)_dehydrat-like"/>
</dbReference>
<dbReference type="EMBL" id="KN846961">
    <property type="protein sequence ID" value="KIW64252.1"/>
    <property type="molecule type" value="Genomic_DNA"/>
</dbReference>
<accession>A0A0D2DPT5</accession>